<name>A0A1L9CJI1_9HYPH</name>
<evidence type="ECO:0000313" key="3">
    <source>
        <dbReference type="EMBL" id="QIX22294.1"/>
    </source>
</evidence>
<evidence type="ECO:0000313" key="6">
    <source>
        <dbReference type="Proteomes" id="UP001155820"/>
    </source>
</evidence>
<reference evidence="2" key="3">
    <citation type="submission" date="2019-07" db="EMBL/GenBank/DDBJ databases">
        <title>FDA dAtabase for Regulatory Grade micrObial Sequences (FDA-ARGOS): Supporting development and validation of Infectious Disease Dx tests.</title>
        <authorList>
            <person name="Bachman M."/>
            <person name="Young C."/>
            <person name="Tallon L."/>
            <person name="Sadzewicz L."/>
            <person name="Vavikolanu K."/>
            <person name="Mehta A."/>
            <person name="Aluvathingal J."/>
            <person name="Nadendla S."/>
            <person name="Nandy P."/>
            <person name="Geyer C."/>
            <person name="Yan Y."/>
            <person name="Sichtig H."/>
        </authorList>
    </citation>
    <scope>NUCLEOTIDE SEQUENCE</scope>
    <source>
        <strain evidence="2">FDAARGOS_618</strain>
    </source>
</reference>
<accession>A0A1L9CJI1</accession>
<reference evidence="1" key="2">
    <citation type="submission" date="2013-08" db="EMBL/GenBank/DDBJ databases">
        <authorList>
            <person name="Sundararajan A."/>
        </authorList>
    </citation>
    <scope>NUCLEOTIDE SEQUENCE</scope>
    <source>
        <strain evidence="1">IRBG74</strain>
    </source>
</reference>
<gene>
    <name evidence="1" type="ORF">BN877_I0515</name>
    <name evidence="2" type="ORF">FOB26_20955</name>
    <name evidence="3" type="ORF">FOB41_14635</name>
</gene>
<sequence>MSGLKLLALDTEDLSVISTHMQDSVFKLKDVAFEPKHGQFTFSANRFVWESADKKHLPPERCRTVVFLKRVSAVRSQSINLADREQVLSLLAIRFTPNGEGPDGLVELALSGGGTIALDVECIEAQLTDVSGAWETATKPHHPDSE</sequence>
<dbReference type="Pfam" id="PF11164">
    <property type="entry name" value="DUF2948"/>
    <property type="match status" value="1"/>
</dbReference>
<dbReference type="AlphaFoldDB" id="A0A1L9CJI1"/>
<dbReference type="Proteomes" id="UP001155820">
    <property type="component" value="Unassembled WGS sequence"/>
</dbReference>
<dbReference type="RefSeq" id="WP_004439923.1">
    <property type="nucleotide sequence ID" value="NC_022535.1"/>
</dbReference>
<protein>
    <submittedName>
        <fullName evidence="2">DUF2948 family protein</fullName>
    </submittedName>
</protein>
<evidence type="ECO:0000313" key="4">
    <source>
        <dbReference type="Proteomes" id="UP000016944"/>
    </source>
</evidence>
<dbReference type="EMBL" id="JABRWM010000006">
    <property type="protein sequence ID" value="NRF21530.1"/>
    <property type="molecule type" value="Genomic_DNA"/>
</dbReference>
<evidence type="ECO:0000313" key="2">
    <source>
        <dbReference type="EMBL" id="NRF21530.1"/>
    </source>
</evidence>
<proteinExistence type="predicted"/>
<evidence type="ECO:0000313" key="5">
    <source>
        <dbReference type="Proteomes" id="UP000500870"/>
    </source>
</evidence>
<dbReference type="Proteomes" id="UP000500870">
    <property type="component" value="Chromosome 1"/>
</dbReference>
<dbReference type="Proteomes" id="UP000016944">
    <property type="component" value="Chromosome I"/>
</dbReference>
<evidence type="ECO:0000313" key="1">
    <source>
        <dbReference type="EMBL" id="CDI07430.1"/>
    </source>
</evidence>
<dbReference type="GeneID" id="61453835"/>
<dbReference type="PATRIC" id="fig|424182.3.peg.503"/>
<dbReference type="HOGENOM" id="CLU_118443_0_0_5"/>
<dbReference type="InterPro" id="IPR021335">
    <property type="entry name" value="DUF2948"/>
</dbReference>
<dbReference type="KEGG" id="rir:BN877_I0515"/>
<dbReference type="EMBL" id="HG518322">
    <property type="protein sequence ID" value="CDI07430.1"/>
    <property type="molecule type" value="Genomic_DNA"/>
</dbReference>
<keyword evidence="6" id="KW-1185">Reference proteome</keyword>
<dbReference type="EMBL" id="CP050898">
    <property type="protein sequence ID" value="QIX22294.1"/>
    <property type="molecule type" value="Genomic_DNA"/>
</dbReference>
<organism evidence="1 4">
    <name type="scientific">Agrobacterium pusense</name>
    <dbReference type="NCBI Taxonomy" id="648995"/>
    <lineage>
        <taxon>Bacteria</taxon>
        <taxon>Pseudomonadati</taxon>
        <taxon>Pseudomonadota</taxon>
        <taxon>Alphaproteobacteria</taxon>
        <taxon>Hyphomicrobiales</taxon>
        <taxon>Rhizobiaceae</taxon>
        <taxon>Rhizobium/Agrobacterium group</taxon>
        <taxon>Agrobacterium</taxon>
    </lineage>
</organism>
<accession>U4Q4J1</accession>
<reference evidence="1 4" key="1">
    <citation type="journal article" date="2013" name="Genome Announc.">
        <title>Complete Genome Sequence of the Sesbania Symbiont and Rice Growth-Promoting Endophyte Rhizobium sp. Strain IRBG74.</title>
        <authorList>
            <person name="Crook M.B."/>
            <person name="Mitra S."/>
            <person name="Ane J.M."/>
            <person name="Sadowsky M.J."/>
            <person name="Gyaneshwar P."/>
        </authorList>
    </citation>
    <scope>NUCLEOTIDE SEQUENCE [LARGE SCALE GENOMIC DNA]</scope>
    <source>
        <strain evidence="1 4">IRBG74</strain>
    </source>
</reference>
<reference evidence="3 5" key="4">
    <citation type="submission" date="2020-04" db="EMBL/GenBank/DDBJ databases">
        <title>FDA dAtabase for Regulatory Grade micrObial Sequences (FDA-ARGOS): Supporting development and validation of Infectious Disease Dx tests.</title>
        <authorList>
            <person name="Sciortino C."/>
            <person name="Tallon L."/>
            <person name="Sadzewicz L."/>
            <person name="Vavikolanu K."/>
            <person name="Mehta A."/>
            <person name="Aluvathingal J."/>
            <person name="Nadendla S."/>
            <person name="Nandy P."/>
            <person name="Geyer C."/>
            <person name="Yan Y."/>
            <person name="Sichtig H."/>
        </authorList>
    </citation>
    <scope>NUCLEOTIDE SEQUENCE [LARGE SCALE GENOMIC DNA]</scope>
    <source>
        <strain evidence="3 5">FDAARGOS_633</strain>
    </source>
</reference>